<sequence>MAVPDWYSVADVVGDHERQEMSVTAGDQAATALDEAAIGRWRDRIRQTTFANYHFEMGIALLMGGDAQAAYGALQRAVEIQPDLAILYPLLAWTEERLGQAEAARQRQADLQARAPALWLDGCANLSARLLKDGKAEGVAWARRFVELAPATDIRVSALAGLAAHVEGRIPDALAAWAHALTVASDVPAGSADDLASALADISNTLFAQWRDDQMRRTELALAAARVAGRLVPTRSDLRFQIIRCLVRLVRPQEVVPEIEGYVALVGAGAADDKNLLLQWGMRDLAAGDLAAAEEHFSRCAQVDTGWALPESHRALVALRRGDAAQAAAHAQAGCTREPRNYFANLCRGLVEFEAGALAEAVASLKQASAQAPNQPLAKLLLAMVQDGAGQGAEAVAAYREADAEGGALMHRQLALYPPAYQDRVAKLAQKAG</sequence>
<evidence type="ECO:0000313" key="2">
    <source>
        <dbReference type="EMBL" id="TWB25363.1"/>
    </source>
</evidence>
<gene>
    <name evidence="2" type="ORF">FBZ88_110120</name>
</gene>
<dbReference type="SMART" id="SM00028">
    <property type="entry name" value="TPR"/>
    <property type="match status" value="4"/>
</dbReference>
<feature type="repeat" description="TPR" evidence="1">
    <location>
        <begin position="51"/>
        <end position="84"/>
    </location>
</feature>
<accession>A0A560FUN8</accession>
<protein>
    <recommendedName>
        <fullName evidence="4">Tetratricopeptide repeat protein</fullName>
    </recommendedName>
</protein>
<comment type="caution">
    <text evidence="2">The sequence shown here is derived from an EMBL/GenBank/DDBJ whole genome shotgun (WGS) entry which is preliminary data.</text>
</comment>
<evidence type="ECO:0000313" key="3">
    <source>
        <dbReference type="Proteomes" id="UP000316545"/>
    </source>
</evidence>
<dbReference type="EMBL" id="VITO01000010">
    <property type="protein sequence ID" value="TWB25363.1"/>
    <property type="molecule type" value="Genomic_DNA"/>
</dbReference>
<dbReference type="Gene3D" id="1.25.40.10">
    <property type="entry name" value="Tetratricopeptide repeat domain"/>
    <property type="match status" value="2"/>
</dbReference>
<reference evidence="2 3" key="1">
    <citation type="submission" date="2019-06" db="EMBL/GenBank/DDBJ databases">
        <title>Genomic Encyclopedia of Type Strains, Phase IV (KMG-V): Genome sequencing to study the core and pangenomes of soil and plant-associated prokaryotes.</title>
        <authorList>
            <person name="Whitman W."/>
        </authorList>
    </citation>
    <scope>NUCLEOTIDE SEQUENCE [LARGE SCALE GENOMIC DNA]</scope>
    <source>
        <strain evidence="2 3">BR 11865</strain>
    </source>
</reference>
<name>A0A560FUN8_9PROT</name>
<keyword evidence="1" id="KW-0802">TPR repeat</keyword>
<organism evidence="2 3">
    <name type="scientific">Nitrospirillum amazonense</name>
    <dbReference type="NCBI Taxonomy" id="28077"/>
    <lineage>
        <taxon>Bacteria</taxon>
        <taxon>Pseudomonadati</taxon>
        <taxon>Pseudomonadota</taxon>
        <taxon>Alphaproteobacteria</taxon>
        <taxon>Rhodospirillales</taxon>
        <taxon>Azospirillaceae</taxon>
        <taxon>Nitrospirillum</taxon>
    </lineage>
</organism>
<dbReference type="SUPFAM" id="SSF48452">
    <property type="entry name" value="TPR-like"/>
    <property type="match status" value="2"/>
</dbReference>
<dbReference type="InterPro" id="IPR019734">
    <property type="entry name" value="TPR_rpt"/>
</dbReference>
<dbReference type="InterPro" id="IPR011990">
    <property type="entry name" value="TPR-like_helical_dom_sf"/>
</dbReference>
<dbReference type="Proteomes" id="UP000316545">
    <property type="component" value="Unassembled WGS sequence"/>
</dbReference>
<dbReference type="PROSITE" id="PS50005">
    <property type="entry name" value="TPR"/>
    <property type="match status" value="1"/>
</dbReference>
<keyword evidence="3" id="KW-1185">Reference proteome</keyword>
<evidence type="ECO:0000256" key="1">
    <source>
        <dbReference type="PROSITE-ProRule" id="PRU00339"/>
    </source>
</evidence>
<evidence type="ECO:0008006" key="4">
    <source>
        <dbReference type="Google" id="ProtNLM"/>
    </source>
</evidence>
<proteinExistence type="predicted"/>
<dbReference type="AlphaFoldDB" id="A0A560FUN8"/>